<sequence length="719" mass="82702">MEKDVSTTHQDHEFPSQSASDVESISSDDSFTTQLDQIGRLNLLNSLSFSSYLPNLALELPSFDYKRIPDLSDTRKFIRSYTSAFSSDGNPHRHISSIRTIISSRLQMTNILNDLNLGISLASAIDRLQPLKDVIREAVMLPVDDDYVPAGPEAEVVTEPTGIADIVSEQDKTPFLNELVIPEEDLREHQRHHQRYHQGSKRRKRARQVRSAESSRVSSELDIEGLSLEETRELTNLDSLDDLYKERVLRNKIQKIQRLDAISQVSKNKLVTRLMMGNYYKYVNERLSKDDQISDLSQLKLPSDNEDEEDDYGEDEDETDSCLESAPLPHDEIEVSEEDEVMLTEKDKLPSYHDAHHQVLGCPHYQRNCKIECPTCLKWFPCRFCHDQVSDHKLVRSDVRHILCMFCTTPQEPNEQYCIECEKELANYVCFKCKLYDNDYKKDIYHCDKCGICRLGLGLGKDYFHCDTCNICLSIDLKHSHKCLNDTTHCDCPICSEYLFTSVTKVVFMKCGHSIHDLCYKELTQHSYKCPICKKTVVNMDTQFRILDQEILQQPLPLPYKLWRCIVSCNDCKGKCNVAYHLLGLKCKYCNSYNTTQLKLIKPEEETEDEVPGNDSVDRMKLVQTSLSDNFLIGNDVDHDGEGHNRSLTEGESELADVSDEDDKAHEQNLVNIKRFTHRLLNRSGDNEMSYVTSLFQRYINQTLKSDGETDTSKEMPRA</sequence>
<evidence type="ECO:0000259" key="7">
    <source>
        <dbReference type="PROSITE" id="PS51266"/>
    </source>
</evidence>
<dbReference type="HOGENOM" id="CLU_013368_7_0_1"/>
<feature type="domain" description="CHY-type" evidence="7">
    <location>
        <begin position="355"/>
        <end position="423"/>
    </location>
</feature>
<dbReference type="GO" id="GO:0005634">
    <property type="term" value="C:nucleus"/>
    <property type="evidence" value="ECO:0007669"/>
    <property type="project" value="TreeGrafter"/>
</dbReference>
<feature type="compositionally biased region" description="Basic residues" evidence="5">
    <location>
        <begin position="189"/>
        <end position="208"/>
    </location>
</feature>
<dbReference type="PANTHER" id="PTHR21319:SF0">
    <property type="entry name" value="AND RING FINGER DOMAIN PROTEIN, PUTATIVE (AFU_ORTHOLOGUE AFUA_1G08900)-RELATED"/>
    <property type="match status" value="1"/>
</dbReference>
<protein>
    <submittedName>
        <fullName evidence="9">Zf-CHY-domain-containing protein</fullName>
    </submittedName>
</protein>
<organism evidence="10">
    <name type="scientific">Candida tenuis (strain ATCC 10573 / BCRC 21748 / CBS 615 / JCM 9827 / NBRC 10315 / NRRL Y-1498 / VKM Y-70)</name>
    <name type="common">Yeast</name>
    <name type="synonym">Yamadazyma tenuis</name>
    <dbReference type="NCBI Taxonomy" id="590646"/>
    <lineage>
        <taxon>Eukaryota</taxon>
        <taxon>Fungi</taxon>
        <taxon>Dikarya</taxon>
        <taxon>Ascomycota</taxon>
        <taxon>Saccharomycotina</taxon>
        <taxon>Pichiomycetes</taxon>
        <taxon>Debaryomycetaceae</taxon>
        <taxon>Yamadazyma</taxon>
    </lineage>
</organism>
<dbReference type="InterPro" id="IPR037274">
    <property type="entry name" value="Znf_CHY_sf"/>
</dbReference>
<dbReference type="EMBL" id="GL996527">
    <property type="protein sequence ID" value="EGV61823.1"/>
    <property type="molecule type" value="Genomic_DNA"/>
</dbReference>
<feature type="compositionally biased region" description="Acidic residues" evidence="5">
    <location>
        <begin position="651"/>
        <end position="662"/>
    </location>
</feature>
<feature type="region of interest" description="Disordered" evidence="5">
    <location>
        <begin position="294"/>
        <end position="329"/>
    </location>
</feature>
<dbReference type="eggNOG" id="KOG1940">
    <property type="taxonomic scope" value="Eukaryota"/>
</dbReference>
<feature type="compositionally biased region" description="Polar residues" evidence="5">
    <location>
        <begin position="15"/>
        <end position="25"/>
    </location>
</feature>
<dbReference type="GO" id="GO:0006511">
    <property type="term" value="P:ubiquitin-dependent protein catabolic process"/>
    <property type="evidence" value="ECO:0007669"/>
    <property type="project" value="TreeGrafter"/>
</dbReference>
<dbReference type="SMART" id="SM00184">
    <property type="entry name" value="RING"/>
    <property type="match status" value="2"/>
</dbReference>
<evidence type="ECO:0000256" key="2">
    <source>
        <dbReference type="ARBA" id="ARBA00022771"/>
    </source>
</evidence>
<dbReference type="PROSITE" id="PS51270">
    <property type="entry name" value="ZF_CTCHY"/>
    <property type="match status" value="1"/>
</dbReference>
<evidence type="ECO:0000256" key="1">
    <source>
        <dbReference type="ARBA" id="ARBA00022723"/>
    </source>
</evidence>
<name>G3B905_CANTC</name>
<dbReference type="KEGG" id="cten:18249069"/>
<feature type="compositionally biased region" description="Acidic residues" evidence="5">
    <location>
        <begin position="304"/>
        <end position="321"/>
    </location>
</feature>
<proteinExistence type="predicted"/>
<dbReference type="InterPro" id="IPR037275">
    <property type="entry name" value="Znf_CTCHY_sf"/>
</dbReference>
<dbReference type="Proteomes" id="UP000000707">
    <property type="component" value="Unassembled WGS sequence"/>
</dbReference>
<dbReference type="AlphaFoldDB" id="G3B905"/>
<evidence type="ECO:0000313" key="10">
    <source>
        <dbReference type="Proteomes" id="UP000000707"/>
    </source>
</evidence>
<dbReference type="InterPro" id="IPR017921">
    <property type="entry name" value="Znf_CTCHY"/>
</dbReference>
<dbReference type="GeneID" id="18249069"/>
<dbReference type="RefSeq" id="XP_006687993.1">
    <property type="nucleotide sequence ID" value="XM_006687930.1"/>
</dbReference>
<keyword evidence="1" id="KW-0479">Metal-binding</keyword>
<dbReference type="STRING" id="590646.G3B905"/>
<keyword evidence="3" id="KW-0862">Zinc</keyword>
<dbReference type="InterPro" id="IPR039512">
    <property type="entry name" value="RCHY1_zinc-ribbon"/>
</dbReference>
<feature type="region of interest" description="Disordered" evidence="5">
    <location>
        <begin position="1"/>
        <end position="25"/>
    </location>
</feature>
<dbReference type="GO" id="GO:0008270">
    <property type="term" value="F:zinc ion binding"/>
    <property type="evidence" value="ECO:0007669"/>
    <property type="project" value="UniProtKB-KW"/>
</dbReference>
<feature type="domain" description="CTCHY-type" evidence="8">
    <location>
        <begin position="425"/>
        <end position="491"/>
    </location>
</feature>
<dbReference type="SUPFAM" id="SSF161219">
    <property type="entry name" value="CHY zinc finger-like"/>
    <property type="match status" value="1"/>
</dbReference>
<evidence type="ECO:0000259" key="8">
    <source>
        <dbReference type="PROSITE" id="PS51270"/>
    </source>
</evidence>
<feature type="compositionally biased region" description="Basic and acidic residues" evidence="5">
    <location>
        <begin position="1"/>
        <end position="14"/>
    </location>
</feature>
<dbReference type="InterPro" id="IPR001841">
    <property type="entry name" value="Znf_RING"/>
</dbReference>
<accession>G3B905</accession>
<evidence type="ECO:0000313" key="9">
    <source>
        <dbReference type="EMBL" id="EGV61823.1"/>
    </source>
</evidence>
<dbReference type="Pfam" id="PF14599">
    <property type="entry name" value="zinc_ribbon_6"/>
    <property type="match status" value="1"/>
</dbReference>
<dbReference type="Gene3D" id="2.20.28.10">
    <property type="match status" value="1"/>
</dbReference>
<dbReference type="PANTHER" id="PTHR21319">
    <property type="entry name" value="RING FINGER AND CHY ZINC FINGER DOMAIN-CONTAINING PROTEIN 1"/>
    <property type="match status" value="1"/>
</dbReference>
<dbReference type="Gene3D" id="3.30.40.10">
    <property type="entry name" value="Zinc/RING finger domain, C3HC4 (zinc finger)"/>
    <property type="match status" value="1"/>
</dbReference>
<feature type="region of interest" description="Disordered" evidence="5">
    <location>
        <begin position="184"/>
        <end position="216"/>
    </location>
</feature>
<dbReference type="InterPro" id="IPR008913">
    <property type="entry name" value="Znf_CHY"/>
</dbReference>
<dbReference type="GO" id="GO:0061630">
    <property type="term" value="F:ubiquitin protein ligase activity"/>
    <property type="evidence" value="ECO:0007669"/>
    <property type="project" value="TreeGrafter"/>
</dbReference>
<keyword evidence="2 4" id="KW-0863">Zinc-finger</keyword>
<dbReference type="SUPFAM" id="SSF57850">
    <property type="entry name" value="RING/U-box"/>
    <property type="match status" value="1"/>
</dbReference>
<feature type="compositionally biased region" description="Basic and acidic residues" evidence="5">
    <location>
        <begin position="638"/>
        <end position="649"/>
    </location>
</feature>
<dbReference type="SUPFAM" id="SSF161245">
    <property type="entry name" value="Zinc hairpin stack"/>
    <property type="match status" value="1"/>
</dbReference>
<reference evidence="9 10" key="1">
    <citation type="journal article" date="2011" name="Proc. Natl. Acad. Sci. U.S.A.">
        <title>Comparative genomics of xylose-fermenting fungi for enhanced biofuel production.</title>
        <authorList>
            <person name="Wohlbach D.J."/>
            <person name="Kuo A."/>
            <person name="Sato T.K."/>
            <person name="Potts K.M."/>
            <person name="Salamov A.A."/>
            <person name="LaButti K.M."/>
            <person name="Sun H."/>
            <person name="Clum A."/>
            <person name="Pangilinan J.L."/>
            <person name="Lindquist E.A."/>
            <person name="Lucas S."/>
            <person name="Lapidus A."/>
            <person name="Jin M."/>
            <person name="Gunawan C."/>
            <person name="Balan V."/>
            <person name="Dale B.E."/>
            <person name="Jeffries T.W."/>
            <person name="Zinkel R."/>
            <person name="Barry K.W."/>
            <person name="Grigoriev I.V."/>
            <person name="Gasch A.P."/>
        </authorList>
    </citation>
    <scope>NUCLEOTIDE SEQUENCE [LARGE SCALE GENOMIC DNA]</scope>
    <source>
        <strain evidence="10">ATCC 10573 / BCRC 21748 / CBS 615 / JCM 9827 / NBRC 10315 / NRRL Y-1498 / VKM Y-70</strain>
    </source>
</reference>
<dbReference type="PROSITE" id="PS50089">
    <property type="entry name" value="ZF_RING_2"/>
    <property type="match status" value="1"/>
</dbReference>
<feature type="region of interest" description="Disordered" evidence="5">
    <location>
        <begin position="638"/>
        <end position="662"/>
    </location>
</feature>
<gene>
    <name evidence="9" type="ORF">CANTEDRAFT_125016</name>
</gene>
<keyword evidence="10" id="KW-1185">Reference proteome</keyword>
<evidence type="ECO:0000259" key="6">
    <source>
        <dbReference type="PROSITE" id="PS50089"/>
    </source>
</evidence>
<dbReference type="Pfam" id="PF05495">
    <property type="entry name" value="zf-CHY"/>
    <property type="match status" value="1"/>
</dbReference>
<feature type="domain" description="RING-type" evidence="6">
    <location>
        <begin position="492"/>
        <end position="534"/>
    </location>
</feature>
<evidence type="ECO:0000256" key="4">
    <source>
        <dbReference type="PROSITE-ProRule" id="PRU00601"/>
    </source>
</evidence>
<dbReference type="CDD" id="cd16464">
    <property type="entry name" value="RING-H2_Pirh2-like"/>
    <property type="match status" value="1"/>
</dbReference>
<dbReference type="GO" id="GO:0016567">
    <property type="term" value="P:protein ubiquitination"/>
    <property type="evidence" value="ECO:0007669"/>
    <property type="project" value="TreeGrafter"/>
</dbReference>
<dbReference type="PROSITE" id="PS51266">
    <property type="entry name" value="ZF_CHY"/>
    <property type="match status" value="1"/>
</dbReference>
<dbReference type="InterPro" id="IPR013083">
    <property type="entry name" value="Znf_RING/FYVE/PHD"/>
</dbReference>
<dbReference type="Pfam" id="PF13639">
    <property type="entry name" value="zf-RING_2"/>
    <property type="match status" value="1"/>
</dbReference>
<evidence type="ECO:0000256" key="5">
    <source>
        <dbReference type="SAM" id="MobiDB-lite"/>
    </source>
</evidence>
<evidence type="ECO:0000256" key="3">
    <source>
        <dbReference type="ARBA" id="ARBA00022833"/>
    </source>
</evidence>
<dbReference type="OrthoDB" id="411372at2759"/>